<dbReference type="AlphaFoldDB" id="C0ZY53"/>
<keyword evidence="1" id="KW-1133">Transmembrane helix</keyword>
<dbReference type="EMBL" id="AP008957">
    <property type="protein sequence ID" value="BAH33288.1"/>
    <property type="molecule type" value="Genomic_DNA"/>
</dbReference>
<organism evidence="3 4">
    <name type="scientific">Rhodococcus erythropolis (strain PR4 / NBRC 100887)</name>
    <dbReference type="NCBI Taxonomy" id="234621"/>
    <lineage>
        <taxon>Bacteria</taxon>
        <taxon>Bacillati</taxon>
        <taxon>Actinomycetota</taxon>
        <taxon>Actinomycetes</taxon>
        <taxon>Mycobacteriales</taxon>
        <taxon>Nocardiaceae</taxon>
        <taxon>Rhodococcus</taxon>
        <taxon>Rhodococcus erythropolis group</taxon>
    </lineage>
</organism>
<dbReference type="InterPro" id="IPR018649">
    <property type="entry name" value="SHOCT"/>
</dbReference>
<feature type="domain" description="SHOCT" evidence="2">
    <location>
        <begin position="108"/>
        <end position="134"/>
    </location>
</feature>
<dbReference type="Pfam" id="PF09851">
    <property type="entry name" value="SHOCT"/>
    <property type="match status" value="1"/>
</dbReference>
<name>C0ZY53_RHOE4</name>
<keyword evidence="1" id="KW-0472">Membrane</keyword>
<dbReference type="HOGENOM" id="CLU_126480_0_0_11"/>
<feature type="transmembrane region" description="Helical" evidence="1">
    <location>
        <begin position="53"/>
        <end position="73"/>
    </location>
</feature>
<feature type="transmembrane region" description="Helical" evidence="1">
    <location>
        <begin position="17"/>
        <end position="38"/>
    </location>
</feature>
<dbReference type="eggNOG" id="ENOG5031Q26">
    <property type="taxonomic scope" value="Bacteria"/>
</dbReference>
<gene>
    <name evidence="3" type="ordered locus">RER_25800</name>
</gene>
<reference evidence="3 4" key="2">
    <citation type="journal article" date="2006" name="Environ. Microbiol.">
        <title>Sequence analysis of three plasmids harboured in Rhodococcus erythropolis strain PR4.</title>
        <authorList>
            <person name="Sekine M."/>
            <person name="Tanikawa S."/>
            <person name="Omata S."/>
            <person name="Saito M."/>
            <person name="Fujisawa T."/>
            <person name="Tsukatani N."/>
            <person name="Tajima T."/>
            <person name="Sekigawa T."/>
            <person name="Kosugi H."/>
            <person name="Matsuo Y."/>
            <person name="Nishiko R."/>
            <person name="Imamura K."/>
            <person name="Ito M."/>
            <person name="Narita H."/>
            <person name="Tago S."/>
            <person name="Fujita N."/>
            <person name="Harayama S."/>
        </authorList>
    </citation>
    <scope>NUCLEOTIDE SEQUENCE [LARGE SCALE GENOMIC DNA]</scope>
    <source>
        <strain evidence="4">PR4 / NBRC 100887</strain>
    </source>
</reference>
<evidence type="ECO:0000313" key="4">
    <source>
        <dbReference type="Proteomes" id="UP000002204"/>
    </source>
</evidence>
<evidence type="ECO:0000256" key="1">
    <source>
        <dbReference type="SAM" id="Phobius"/>
    </source>
</evidence>
<keyword evidence="1" id="KW-0812">Transmembrane</keyword>
<sequence length="135" mass="15388">MCKPSTGSVDMEGFWEFFWFIFVCFAFVAYLSVLFSIITDLFRDHETSGWAKALWMIFLFVIPFLSAMIYVVVKNDGMTRRSMEAAQQHIHAQSDYIRTVAGRSPTQQIADARELLDSGAINEEEFQAIKAKALA</sequence>
<accession>C0ZY53</accession>
<dbReference type="Proteomes" id="UP000002204">
    <property type="component" value="Chromosome"/>
</dbReference>
<evidence type="ECO:0000313" key="3">
    <source>
        <dbReference type="EMBL" id="BAH33288.1"/>
    </source>
</evidence>
<proteinExistence type="predicted"/>
<dbReference type="KEGG" id="rer:RER_25800"/>
<evidence type="ECO:0000259" key="2">
    <source>
        <dbReference type="Pfam" id="PF09851"/>
    </source>
</evidence>
<protein>
    <recommendedName>
        <fullName evidence="2">SHOCT domain-containing protein</fullName>
    </recommendedName>
</protein>
<reference evidence="4" key="1">
    <citation type="submission" date="2005-03" db="EMBL/GenBank/DDBJ databases">
        <title>Comparison of the complete genome sequences of Rhodococcus erythropolis PR4 and Rhodococcus opacus B4.</title>
        <authorList>
            <person name="Takarada H."/>
            <person name="Sekine M."/>
            <person name="Hosoyama A."/>
            <person name="Yamada R."/>
            <person name="Fujisawa T."/>
            <person name="Omata S."/>
            <person name="Shimizu A."/>
            <person name="Tsukatani N."/>
            <person name="Tanikawa S."/>
            <person name="Fujita N."/>
            <person name="Harayama S."/>
        </authorList>
    </citation>
    <scope>NUCLEOTIDE SEQUENCE [LARGE SCALE GENOMIC DNA]</scope>
    <source>
        <strain evidence="4">PR4 / NBRC 100887</strain>
    </source>
</reference>